<sequence length="57" mass="6944">MILIILTNIKLDIIGDKKLEKKYFEKYSKMLDQYVSVLYNKQPRLLDNMKKMYMIIN</sequence>
<dbReference type="EMBL" id="KY684083">
    <property type="protein sequence ID" value="ARF08523.1"/>
    <property type="molecule type" value="Genomic_DNA"/>
</dbReference>
<name>A0A1V0SA00_9VIRU</name>
<gene>
    <name evidence="1" type="ORF">Catovirus_1_573</name>
</gene>
<proteinExistence type="predicted"/>
<accession>A0A1V0SA00</accession>
<reference evidence="1" key="1">
    <citation type="journal article" date="2017" name="Science">
        <title>Giant viruses with an expanded complement of translation system components.</title>
        <authorList>
            <person name="Schulz F."/>
            <person name="Yutin N."/>
            <person name="Ivanova N.N."/>
            <person name="Ortega D.R."/>
            <person name="Lee T.K."/>
            <person name="Vierheilig J."/>
            <person name="Daims H."/>
            <person name="Horn M."/>
            <person name="Wagner M."/>
            <person name="Jensen G.J."/>
            <person name="Kyrpides N.C."/>
            <person name="Koonin E.V."/>
            <person name="Woyke T."/>
        </authorList>
    </citation>
    <scope>NUCLEOTIDE SEQUENCE</scope>
    <source>
        <strain evidence="1">CTV1</strain>
    </source>
</reference>
<evidence type="ECO:0000313" key="1">
    <source>
        <dbReference type="EMBL" id="ARF08523.1"/>
    </source>
</evidence>
<protein>
    <submittedName>
        <fullName evidence="1">Uncharacterized protein</fullName>
    </submittedName>
</protein>
<organism evidence="1">
    <name type="scientific">Catovirus CTV1</name>
    <dbReference type="NCBI Taxonomy" id="1977631"/>
    <lineage>
        <taxon>Viruses</taxon>
        <taxon>Varidnaviria</taxon>
        <taxon>Bamfordvirae</taxon>
        <taxon>Nucleocytoviricota</taxon>
        <taxon>Megaviricetes</taxon>
        <taxon>Imitervirales</taxon>
        <taxon>Mimiviridae</taxon>
        <taxon>Klosneuvirinae</taxon>
        <taxon>Catovirus</taxon>
    </lineage>
</organism>